<dbReference type="InParanoid" id="A0A409VGV9"/>
<dbReference type="STRING" id="181874.A0A409VGV9"/>
<dbReference type="SUPFAM" id="SSF48452">
    <property type="entry name" value="TPR-like"/>
    <property type="match status" value="1"/>
</dbReference>
<dbReference type="Proteomes" id="UP000284842">
    <property type="component" value="Unassembled WGS sequence"/>
</dbReference>
<protein>
    <recommendedName>
        <fullName evidence="3">Tetratricopeptide repeat protein</fullName>
    </recommendedName>
</protein>
<evidence type="ECO:0000313" key="1">
    <source>
        <dbReference type="EMBL" id="PPQ65465.1"/>
    </source>
</evidence>
<dbReference type="EMBL" id="NHTK01006065">
    <property type="protein sequence ID" value="PPQ65465.1"/>
    <property type="molecule type" value="Genomic_DNA"/>
</dbReference>
<evidence type="ECO:0000313" key="2">
    <source>
        <dbReference type="Proteomes" id="UP000284842"/>
    </source>
</evidence>
<dbReference type="InterPro" id="IPR011990">
    <property type="entry name" value="TPR-like_helical_dom_sf"/>
</dbReference>
<name>A0A409VGV9_9AGAR</name>
<reference evidence="1 2" key="1">
    <citation type="journal article" date="2018" name="Evol. Lett.">
        <title>Horizontal gene cluster transfer increased hallucinogenic mushroom diversity.</title>
        <authorList>
            <person name="Reynolds H.T."/>
            <person name="Vijayakumar V."/>
            <person name="Gluck-Thaler E."/>
            <person name="Korotkin H.B."/>
            <person name="Matheny P.B."/>
            <person name="Slot J.C."/>
        </authorList>
    </citation>
    <scope>NUCLEOTIDE SEQUENCE [LARGE SCALE GENOMIC DNA]</scope>
    <source>
        <strain evidence="1 2">2629</strain>
    </source>
</reference>
<proteinExistence type="predicted"/>
<accession>A0A409VGV9</accession>
<gene>
    <name evidence="1" type="ORF">CVT24_010796</name>
</gene>
<comment type="caution">
    <text evidence="1">The sequence shown here is derived from an EMBL/GenBank/DDBJ whole genome shotgun (WGS) entry which is preliminary data.</text>
</comment>
<evidence type="ECO:0008006" key="3">
    <source>
        <dbReference type="Google" id="ProtNLM"/>
    </source>
</evidence>
<organism evidence="1 2">
    <name type="scientific">Panaeolus cyanescens</name>
    <dbReference type="NCBI Taxonomy" id="181874"/>
    <lineage>
        <taxon>Eukaryota</taxon>
        <taxon>Fungi</taxon>
        <taxon>Dikarya</taxon>
        <taxon>Basidiomycota</taxon>
        <taxon>Agaricomycotina</taxon>
        <taxon>Agaricomycetes</taxon>
        <taxon>Agaricomycetidae</taxon>
        <taxon>Agaricales</taxon>
        <taxon>Agaricineae</taxon>
        <taxon>Galeropsidaceae</taxon>
        <taxon>Panaeolus</taxon>
    </lineage>
</organism>
<dbReference type="AlphaFoldDB" id="A0A409VGV9"/>
<keyword evidence="2" id="KW-1185">Reference proteome</keyword>
<dbReference type="OrthoDB" id="5395091at2759"/>
<sequence>MTNLNLLSSNIPRIPLPDGQFMPVLHPVLINHFPSFTPAAQRRTIRTIEGLLDDIRLNSSMKYLFELGVVDEEDVKIGNECQEHKKKYLHDIIDACCWQLSLFMKYSVPNRIGEAVPHLTYIIESRRSLVPHVKDPIAILHLGVALAHVGEDERAIEMLKAGLSDLHYMPVPDPKNMLWSRVHFAWLLRKAGKISEAKSQERLVCEWIFMNQFFTSRQQIIKTITDDAIPEIGEHVVKNPALEGYFNATNVDVPFGSF</sequence>